<sequence>MKLKSSISLIFMTFISISSCNKYEKIPDKEIISKDEKSISIEISDHKIDIINSLENKRQIENMINSNRVQKIESSNTNNVIDDNITTREPILGQGYNSNSEEYLSQCVSDTESEIINTHQPTVTVQQRTNMSFEDLNTIINGSAFGTSAFSNFSANGEFEYSSKAQRTKNSVTFTNVINYENIHNTISTPFLSKNAYSLINKTTKSINQISDEVCGNQFVSSLSLGAKLLITVKISLNDTLEAQKIAGNLDVTVPAFGSIAGYLTALDEKTAKDKSISIFIKQIGGDVSQLAAAIPIDALKCSLEDRKSRDSCISTLVELVNYGKNIFTTSLAKLKYDRNNLSGLAVIYVNHSSYNRTLLNYINNENKLDSIILTSNLPNHIKPTINQARNELSQLYNFEQNIYSRAKDILSTHISEYQRKQILEIQNNASENMKNYAHAGISCFREMENCLVNKEEASKNSIKYDISILDFISVKPLFNLSGVWHDRNANILLNISQIGIGVDAISSQKENIYSHNNGIFMNTDSVHLDSDNIIEYNDGSYCMYNKKMVFILNNDLNKPILKKFERVNTNNCKIPITACNLPGEKIYQENCKPSIYEKMLISMDNNYFSKFINKL</sequence>
<proteinExistence type="predicted"/>
<name>A0A833N768_9BACT</name>
<dbReference type="AlphaFoldDB" id="A0A833N768"/>
<dbReference type="EMBL" id="WFLN01000005">
    <property type="protein sequence ID" value="KAB8031870.1"/>
    <property type="molecule type" value="Genomic_DNA"/>
</dbReference>
<dbReference type="Proteomes" id="UP000442694">
    <property type="component" value="Unassembled WGS sequence"/>
</dbReference>
<gene>
    <name evidence="1" type="ORF">GCL57_04290</name>
</gene>
<accession>A0A833N768</accession>
<dbReference type="PROSITE" id="PS51257">
    <property type="entry name" value="PROKAR_LIPOPROTEIN"/>
    <property type="match status" value="1"/>
</dbReference>
<evidence type="ECO:0000313" key="2">
    <source>
        <dbReference type="Proteomes" id="UP000442694"/>
    </source>
</evidence>
<keyword evidence="2" id="KW-1185">Reference proteome</keyword>
<dbReference type="RefSeq" id="WP_152212045.1">
    <property type="nucleotide sequence ID" value="NZ_WFLN01000005.1"/>
</dbReference>
<comment type="caution">
    <text evidence="1">The sequence shown here is derived from an EMBL/GenBank/DDBJ whole genome shotgun (WGS) entry which is preliminary data.</text>
</comment>
<evidence type="ECO:0000313" key="1">
    <source>
        <dbReference type="EMBL" id="KAB8031870.1"/>
    </source>
</evidence>
<reference evidence="1 2" key="1">
    <citation type="submission" date="2019-10" db="EMBL/GenBank/DDBJ databases">
        <title>New genus of Silvanigrellaceae.</title>
        <authorList>
            <person name="Pitt A."/>
            <person name="Hahn M.W."/>
        </authorList>
    </citation>
    <scope>NUCLEOTIDE SEQUENCE [LARGE SCALE GENOMIC DNA]</scope>
    <source>
        <strain evidence="1 2">33A1-SZDP</strain>
    </source>
</reference>
<organism evidence="1 2">
    <name type="scientific">Fluviispira multicolorata</name>
    <dbReference type="NCBI Taxonomy" id="2654512"/>
    <lineage>
        <taxon>Bacteria</taxon>
        <taxon>Pseudomonadati</taxon>
        <taxon>Bdellovibrionota</taxon>
        <taxon>Oligoflexia</taxon>
        <taxon>Silvanigrellales</taxon>
        <taxon>Silvanigrellaceae</taxon>
        <taxon>Fluviispira</taxon>
    </lineage>
</organism>
<protein>
    <submittedName>
        <fullName evidence="1">Uncharacterized protein</fullName>
    </submittedName>
</protein>